<dbReference type="GO" id="GO:0005739">
    <property type="term" value="C:mitochondrion"/>
    <property type="evidence" value="ECO:0007669"/>
    <property type="project" value="UniProtKB-SubCell"/>
</dbReference>
<dbReference type="PANTHER" id="PTHR13391">
    <property type="entry name" value="MITOCHONDRIAL DISTRIBUTION REGULATOR MISATO"/>
    <property type="match status" value="1"/>
</dbReference>
<accession>A0A1J1IW17</accession>
<dbReference type="InterPro" id="IPR049942">
    <property type="entry name" value="DML1/Misato"/>
</dbReference>
<dbReference type="SUPFAM" id="SSF52490">
    <property type="entry name" value="Tubulin nucleotide-binding domain-like"/>
    <property type="match status" value="1"/>
</dbReference>
<dbReference type="InterPro" id="IPR029209">
    <property type="entry name" value="DML1/Misato_tubulin"/>
</dbReference>
<dbReference type="AlphaFoldDB" id="A0A1J1IW17"/>
<protein>
    <submittedName>
        <fullName evidence="6">CLUMA_CG017460, isoform A</fullName>
    </submittedName>
</protein>
<evidence type="ECO:0000256" key="1">
    <source>
        <dbReference type="ARBA" id="ARBA00004173"/>
    </source>
</evidence>
<gene>
    <name evidence="6" type="primary">putative Protein misato</name>
    <name evidence="6" type="ORF">CLUMA_CG017460</name>
</gene>
<comment type="similarity">
    <text evidence="2">Belongs to the misato family.</text>
</comment>
<comment type="subcellular location">
    <subcellularLocation>
        <location evidence="1">Mitochondrion</location>
    </subcellularLocation>
</comment>
<dbReference type="PANTHER" id="PTHR13391:SF0">
    <property type="entry name" value="PROTEIN MISATO HOMOLOG 1"/>
    <property type="match status" value="1"/>
</dbReference>
<dbReference type="InterPro" id="IPR019605">
    <property type="entry name" value="Misato_II_tubulin-like"/>
</dbReference>
<evidence type="ECO:0000259" key="4">
    <source>
        <dbReference type="Pfam" id="PF10644"/>
    </source>
</evidence>
<dbReference type="GO" id="GO:0007005">
    <property type="term" value="P:mitochondrion organization"/>
    <property type="evidence" value="ECO:0007669"/>
    <property type="project" value="InterPro"/>
</dbReference>
<sequence>MTDAREIITLQFGNFANHVGCHFWNIQENSFNYDPTVSDLSEINHDVLFREGTHNRNITYTPRMLLVDLKGTLKYIPESGNLYNQPLELNNPDNSVLDQVRSTIQWDEDFIEVMETEPVEVPEFQKSLQQNEVRDNQTAFNLKETIRDWPDFMYTRYHPKSINIIKEYERKDEVSTLDTFTAGSQLFETPFFEDDFCDNIRSFMEECNHSQGFQTFFDCIDGFSGVALKCMEHLEDEYSKPIFAIPLFPCIVKNFQFADEAMSDSIRMINIASSFAKLSEHSNLFTPLSTMGRAWRTIDEPRKFPSLNYDPSNIYHSSAILATFMDTMSLKYRLKDSSLLCSLSGFCSELNGYNRKMSAAKLAMPFPMNEKEDLIDFLDRFDGSLMESITPGVTVGNDRIVQSISLRGVPKSRLKRPLESAKSQMKMSAYKCTSISEMIQLYYQCNTYASLSNVAAIESRMKVKSPFPKEFFDDRIAVNGFMKEFQNSIVEDIKELPVMTALQTSNEISNVLENLHTNVSRVKIAKVPRLVDSGLEVVDYKETLEQLLTFKEQYDESFFL</sequence>
<dbReference type="Pfam" id="PF14881">
    <property type="entry name" value="Tubulin_3"/>
    <property type="match status" value="1"/>
</dbReference>
<evidence type="ECO:0000256" key="3">
    <source>
        <dbReference type="ARBA" id="ARBA00023128"/>
    </source>
</evidence>
<evidence type="ECO:0000313" key="6">
    <source>
        <dbReference type="EMBL" id="CRL04367.1"/>
    </source>
</evidence>
<dbReference type="CDD" id="cd06060">
    <property type="entry name" value="misato"/>
    <property type="match status" value="1"/>
</dbReference>
<proteinExistence type="inferred from homology"/>
<dbReference type="Proteomes" id="UP000183832">
    <property type="component" value="Unassembled WGS sequence"/>
</dbReference>
<feature type="domain" description="Misato Segment II tubulin-like" evidence="4">
    <location>
        <begin position="5"/>
        <end position="130"/>
    </location>
</feature>
<evidence type="ECO:0000313" key="7">
    <source>
        <dbReference type="Proteomes" id="UP000183832"/>
    </source>
</evidence>
<evidence type="ECO:0000256" key="2">
    <source>
        <dbReference type="ARBA" id="ARBA00008507"/>
    </source>
</evidence>
<name>A0A1J1IW17_9DIPT</name>
<keyword evidence="3" id="KW-0496">Mitochondrion</keyword>
<dbReference type="OrthoDB" id="271881at2759"/>
<dbReference type="InterPro" id="IPR036525">
    <property type="entry name" value="Tubulin/FtsZ_GTPase_sf"/>
</dbReference>
<keyword evidence="7" id="KW-1185">Reference proteome</keyword>
<evidence type="ECO:0000259" key="5">
    <source>
        <dbReference type="Pfam" id="PF14881"/>
    </source>
</evidence>
<feature type="domain" description="DML1/Misato tubulin" evidence="5">
    <location>
        <begin position="143"/>
        <end position="334"/>
    </location>
</feature>
<reference evidence="6 7" key="1">
    <citation type="submission" date="2015-04" db="EMBL/GenBank/DDBJ databases">
        <authorList>
            <person name="Syromyatnikov M.Y."/>
            <person name="Popov V.N."/>
        </authorList>
    </citation>
    <scope>NUCLEOTIDE SEQUENCE [LARGE SCALE GENOMIC DNA]</scope>
</reference>
<organism evidence="6 7">
    <name type="scientific">Clunio marinus</name>
    <dbReference type="NCBI Taxonomy" id="568069"/>
    <lineage>
        <taxon>Eukaryota</taxon>
        <taxon>Metazoa</taxon>
        <taxon>Ecdysozoa</taxon>
        <taxon>Arthropoda</taxon>
        <taxon>Hexapoda</taxon>
        <taxon>Insecta</taxon>
        <taxon>Pterygota</taxon>
        <taxon>Neoptera</taxon>
        <taxon>Endopterygota</taxon>
        <taxon>Diptera</taxon>
        <taxon>Nematocera</taxon>
        <taxon>Chironomoidea</taxon>
        <taxon>Chironomidae</taxon>
        <taxon>Clunio</taxon>
    </lineage>
</organism>
<dbReference type="Gene3D" id="3.40.50.1440">
    <property type="entry name" value="Tubulin/FtsZ, GTPase domain"/>
    <property type="match status" value="1"/>
</dbReference>
<dbReference type="Pfam" id="PF10644">
    <property type="entry name" value="Misat_Tub_SegII"/>
    <property type="match status" value="1"/>
</dbReference>
<dbReference type="STRING" id="568069.A0A1J1IW17"/>
<dbReference type="EMBL" id="CVRI01000063">
    <property type="protein sequence ID" value="CRL04367.1"/>
    <property type="molecule type" value="Genomic_DNA"/>
</dbReference>